<evidence type="ECO:0000313" key="3">
    <source>
        <dbReference type="Proteomes" id="UP000176405"/>
    </source>
</evidence>
<dbReference type="Proteomes" id="UP000176405">
    <property type="component" value="Unassembled WGS sequence"/>
</dbReference>
<evidence type="ECO:0008006" key="4">
    <source>
        <dbReference type="Google" id="ProtNLM"/>
    </source>
</evidence>
<gene>
    <name evidence="2" type="ORF">A3E45_00585</name>
</gene>
<dbReference type="AlphaFoldDB" id="A0A1F5K4N2"/>
<dbReference type="STRING" id="1797780.A3E45_00585"/>
<dbReference type="Gene3D" id="2.60.40.10">
    <property type="entry name" value="Immunoglobulins"/>
    <property type="match status" value="1"/>
</dbReference>
<keyword evidence="1" id="KW-0472">Membrane</keyword>
<dbReference type="InterPro" id="IPR017853">
    <property type="entry name" value="GH"/>
</dbReference>
<proteinExistence type="predicted"/>
<name>A0A1F5K4N2_9BACT</name>
<reference evidence="2 3" key="1">
    <citation type="journal article" date="2016" name="Nat. Commun.">
        <title>Thousands of microbial genomes shed light on interconnected biogeochemical processes in an aquifer system.</title>
        <authorList>
            <person name="Anantharaman K."/>
            <person name="Brown C.T."/>
            <person name="Hug L.A."/>
            <person name="Sharon I."/>
            <person name="Castelle C.J."/>
            <person name="Probst A.J."/>
            <person name="Thomas B.C."/>
            <person name="Singh A."/>
            <person name="Wilkins M.J."/>
            <person name="Karaoz U."/>
            <person name="Brodie E.L."/>
            <person name="Williams K.H."/>
            <person name="Hubbard S.S."/>
            <person name="Banfield J.F."/>
        </authorList>
    </citation>
    <scope>NUCLEOTIDE SEQUENCE [LARGE SCALE GENOMIC DNA]</scope>
</reference>
<evidence type="ECO:0000256" key="1">
    <source>
        <dbReference type="SAM" id="Phobius"/>
    </source>
</evidence>
<dbReference type="SUPFAM" id="SSF51445">
    <property type="entry name" value="(Trans)glycosidases"/>
    <property type="match status" value="1"/>
</dbReference>
<evidence type="ECO:0000313" key="2">
    <source>
        <dbReference type="EMBL" id="OGE35775.1"/>
    </source>
</evidence>
<dbReference type="GO" id="GO:0004553">
    <property type="term" value="F:hydrolase activity, hydrolyzing O-glycosyl compounds"/>
    <property type="evidence" value="ECO:0007669"/>
    <property type="project" value="TreeGrafter"/>
</dbReference>
<keyword evidence="1" id="KW-0812">Transmembrane</keyword>
<dbReference type="Gene3D" id="3.20.20.80">
    <property type="entry name" value="Glycosidases"/>
    <property type="match status" value="1"/>
</dbReference>
<protein>
    <recommendedName>
        <fullName evidence="4">Glycoside hydrolase family 5 domain-containing protein</fullName>
    </recommendedName>
</protein>
<accession>A0A1F5K4N2</accession>
<comment type="caution">
    <text evidence="2">The sequence shown here is derived from an EMBL/GenBank/DDBJ whole genome shotgun (WGS) entry which is preliminary data.</text>
</comment>
<dbReference type="PANTHER" id="PTHR12631:SF10">
    <property type="entry name" value="BETA-XYLOSIDASE-LIKE PROTEIN-RELATED"/>
    <property type="match status" value="1"/>
</dbReference>
<dbReference type="PANTHER" id="PTHR12631">
    <property type="entry name" value="ALPHA-L-IDURONIDASE"/>
    <property type="match status" value="1"/>
</dbReference>
<dbReference type="EMBL" id="MFDH01000018">
    <property type="protein sequence ID" value="OGE35775.1"/>
    <property type="molecule type" value="Genomic_DNA"/>
</dbReference>
<dbReference type="InterPro" id="IPR051923">
    <property type="entry name" value="Glycosyl_Hydrolase_39"/>
</dbReference>
<feature type="transmembrane region" description="Helical" evidence="1">
    <location>
        <begin position="21"/>
        <end position="47"/>
    </location>
</feature>
<sequence>MRSTVTRIKDESQWGGFRLQVLVYSVITFLFFLFTVTCTLSPAYAIVDPLASPNNKFGIHIIAPTPDESSPAASLVNSSGGDWGYVTLLIEGKDKNRDKWQTFFDDLRRRHLIPLVRIATQPEGDLWKRPSEGEEQAWADFLDSLNWPTKNRYVIVYNEPNQGQEWAGQVDPVSYAQTLDKTITALKNKNPDFFILNAGFDASAPPKPPLYLDEWSFMKQMEKEVPGIFNKLDGWVSHSYPNPGFAGSPEGQGKGSIRTWAWELQKLQELGVTKSLPVFITETGWKHAEGLNIDKSLPTSETVGKYLEKAFREAWNDSRIAAVTPFLLDYQQFPFDHFSFKKVKDVIQALKEPAFYPHYDTVLELPKTPGRPDQENKAILIKGEIYRSIVSGEDYIIPLTFKNTGQSIWNDSGGTTLVAIFGQTELGIIPVELPSREIIEPGKEIAFNINLHAPQSGIFEVSLQLYNNEEPFDSEPFKFVTEVKSPVTLLVNASLPWKENFSGEYLLTIASGIINTVTKINLDTRGQSQPVEARYLLPDYDFNFTLQKPFYKPKTIQAKVASGINNLDFGTLDPDFLSVMFNPREFWKLLPFSN</sequence>
<dbReference type="InterPro" id="IPR013783">
    <property type="entry name" value="Ig-like_fold"/>
</dbReference>
<keyword evidence="1" id="KW-1133">Transmembrane helix</keyword>
<organism evidence="2 3">
    <name type="scientific">Candidatus Daviesbacteria bacterium RIFCSPHIGHO2_12_FULL_43_11</name>
    <dbReference type="NCBI Taxonomy" id="1797780"/>
    <lineage>
        <taxon>Bacteria</taxon>
        <taxon>Candidatus Daviesiibacteriota</taxon>
    </lineage>
</organism>